<dbReference type="Gene3D" id="3.40.50.2000">
    <property type="entry name" value="Glycogen Phosphorylase B"/>
    <property type="match status" value="1"/>
</dbReference>
<keyword evidence="1" id="KW-0812">Transmembrane</keyword>
<protein>
    <recommendedName>
        <fullName evidence="2">Glycosyl transferase family 28 C-terminal domain-containing protein</fullName>
    </recommendedName>
</protein>
<organism evidence="3 4">
    <name type="scientific">Sphingobium psychrophilum</name>
    <dbReference type="NCBI Taxonomy" id="2728834"/>
    <lineage>
        <taxon>Bacteria</taxon>
        <taxon>Pseudomonadati</taxon>
        <taxon>Pseudomonadota</taxon>
        <taxon>Alphaproteobacteria</taxon>
        <taxon>Sphingomonadales</taxon>
        <taxon>Sphingomonadaceae</taxon>
        <taxon>Sphingobium</taxon>
    </lineage>
</organism>
<keyword evidence="1" id="KW-0472">Membrane</keyword>
<dbReference type="EMBL" id="JABBFV010000026">
    <property type="protein sequence ID" value="NML12776.1"/>
    <property type="molecule type" value="Genomic_DNA"/>
</dbReference>
<gene>
    <name evidence="3" type="ORF">HHL08_22015</name>
</gene>
<proteinExistence type="predicted"/>
<reference evidence="3 4" key="1">
    <citation type="submission" date="2020-04" db="EMBL/GenBank/DDBJ databases">
        <title>Sphingobium sp. AR-3-1 isolated from Arctic soil.</title>
        <authorList>
            <person name="Dahal R.H."/>
            <person name="Chaudhary D.K."/>
        </authorList>
    </citation>
    <scope>NUCLEOTIDE SEQUENCE [LARGE SCALE GENOMIC DNA]</scope>
    <source>
        <strain evidence="3 4">AR-3-1</strain>
    </source>
</reference>
<evidence type="ECO:0000259" key="2">
    <source>
        <dbReference type="Pfam" id="PF04101"/>
    </source>
</evidence>
<dbReference type="SUPFAM" id="SSF53756">
    <property type="entry name" value="UDP-Glycosyltransferase/glycogen phosphorylase"/>
    <property type="match status" value="1"/>
</dbReference>
<dbReference type="InterPro" id="IPR007235">
    <property type="entry name" value="Glyco_trans_28_C"/>
</dbReference>
<dbReference type="Proteomes" id="UP000519023">
    <property type="component" value="Unassembled WGS sequence"/>
</dbReference>
<evidence type="ECO:0000313" key="4">
    <source>
        <dbReference type="Proteomes" id="UP000519023"/>
    </source>
</evidence>
<evidence type="ECO:0000256" key="1">
    <source>
        <dbReference type="SAM" id="Phobius"/>
    </source>
</evidence>
<comment type="caution">
    <text evidence="3">The sequence shown here is derived from an EMBL/GenBank/DDBJ whole genome shotgun (WGS) entry which is preliminary data.</text>
</comment>
<feature type="domain" description="Glycosyl transferase family 28 C-terminal" evidence="2">
    <location>
        <begin position="2"/>
        <end position="103"/>
    </location>
</feature>
<accession>A0A7X9ZVL2</accession>
<keyword evidence="4" id="KW-1185">Reference proteome</keyword>
<dbReference type="Pfam" id="PF04101">
    <property type="entry name" value="Glyco_tran_28_C"/>
    <property type="match status" value="1"/>
</dbReference>
<keyword evidence="1" id="KW-1133">Transmembrane helix</keyword>
<dbReference type="AlphaFoldDB" id="A0A7X9ZVL2"/>
<evidence type="ECO:0000313" key="3">
    <source>
        <dbReference type="EMBL" id="NML12776.1"/>
    </source>
</evidence>
<sequence length="175" mass="19520">MILLSVGTQLPFDRLVSAVDRWAAQRDRDDIVAQVGPATYQPTKIKTFPFVDHDAFRKLQGEAMLMISHAGMGSIITAMELGIPIIILARDHRLGEHRNGHQMATLRRFRHYPGVFAAEDEAHLAQLLDRADTLSASPQLTAEAPESFIAMLNGYIEQPLPASRLNLVQRWLRGA</sequence>
<dbReference type="RefSeq" id="WP_169575119.1">
    <property type="nucleotide sequence ID" value="NZ_JABBFV010000026.1"/>
</dbReference>
<dbReference type="GO" id="GO:0016758">
    <property type="term" value="F:hexosyltransferase activity"/>
    <property type="evidence" value="ECO:0007669"/>
    <property type="project" value="InterPro"/>
</dbReference>
<feature type="transmembrane region" description="Helical" evidence="1">
    <location>
        <begin position="66"/>
        <end position="89"/>
    </location>
</feature>
<name>A0A7X9ZVL2_9SPHN</name>